<name>A0A938WMU5_9BACT</name>
<dbReference type="GO" id="GO:0046872">
    <property type="term" value="F:metal ion binding"/>
    <property type="evidence" value="ECO:0007669"/>
    <property type="project" value="UniProtKB-KW"/>
</dbReference>
<evidence type="ECO:0000256" key="12">
    <source>
        <dbReference type="ARBA" id="ARBA00022842"/>
    </source>
</evidence>
<evidence type="ECO:0000256" key="4">
    <source>
        <dbReference type="ARBA" id="ARBA00001946"/>
    </source>
</evidence>
<dbReference type="Pfam" id="PF22613">
    <property type="entry name" value="Transketolase_C_1"/>
    <property type="match status" value="1"/>
</dbReference>
<sequence>MNDKKVMTLAADNIRILAASMVEKAKSGHPGGAMGGADFINVLFSEFLVYDPEKPSWEGRDRFFLDPGHMSPMLYSALAMQGKFSLEELKQFRQWGSPTPGHPERDIERGIENTSGPLGQGHTFAAGAAIAEKFLEARLGKEVMKHKIYAYISDGGIEEEISQGTGRIAGILGLNNLIMFYDSNEIQLSTECNVVMNEDTEAKYKAWGWNVININGNDADEIREAIKAAQKEEKRPTLIIGKTVMGKGALKADGTSYEHNIGTHGAPLGGDAYINTIKNLGGNPDDPFVIFPEVAKIYADRREELKKIVAQRHAEEAEWAKANPEKAALMKEWFSGNAPKVDWSVLTQKEGAATRAASAACLGVLAEQVPNMICASADLSNSDKTDGFLKKTHALQAGDFSGAFFQAGVAELTMACMCIGMYLHGGVIPACGTFFVFSDYMKPAVRMAALMEVPIKFIWTHDAFRVGEDGPTHEPVEQEAQIRLMEKLKNHHGKDSVRVFRPADADETTVCWAMAMENTETPTALIFSRQNIAKLPAGNDYEQARKGAYVVAGSDDDYDIILLADGSEVSTLVAGAELLRKDGVKVRIVSAPSEGLFRSQSREYQESVLPHGAKVFGMTAGLPVTLEGLAGANGRVFGMPSFGFSAPYKVLDEKLGYTAENVYKQVKDFLAE</sequence>
<evidence type="ECO:0000256" key="8">
    <source>
        <dbReference type="ARBA" id="ARBA00013152"/>
    </source>
</evidence>
<evidence type="ECO:0000313" key="16">
    <source>
        <dbReference type="EMBL" id="MBM6662149.1"/>
    </source>
</evidence>
<comment type="similarity">
    <text evidence="6">Belongs to the transketolase family.</text>
</comment>
<dbReference type="PANTHER" id="PTHR43522:SF2">
    <property type="entry name" value="TRANSKETOLASE 1-RELATED"/>
    <property type="match status" value="1"/>
</dbReference>
<evidence type="ECO:0000256" key="3">
    <source>
        <dbReference type="ARBA" id="ARBA00001941"/>
    </source>
</evidence>
<dbReference type="CDD" id="cd02012">
    <property type="entry name" value="TPP_TK"/>
    <property type="match status" value="1"/>
</dbReference>
<dbReference type="SMART" id="SM00861">
    <property type="entry name" value="Transket_pyr"/>
    <property type="match status" value="1"/>
</dbReference>
<protein>
    <recommendedName>
        <fullName evidence="8">transketolase</fullName>
        <ecNumber evidence="8">2.2.1.1</ecNumber>
    </recommendedName>
</protein>
<keyword evidence="13" id="KW-0786">Thiamine pyrophosphate</keyword>
<dbReference type="AlphaFoldDB" id="A0A938WMU5"/>
<gene>
    <name evidence="16" type="ORF">H6B30_10375</name>
</gene>
<dbReference type="SUPFAM" id="SSF52922">
    <property type="entry name" value="TK C-terminal domain-like"/>
    <property type="match status" value="1"/>
</dbReference>
<dbReference type="InterPro" id="IPR029061">
    <property type="entry name" value="THDP-binding"/>
</dbReference>
<dbReference type="InterPro" id="IPR049557">
    <property type="entry name" value="Transketolase_CS"/>
</dbReference>
<dbReference type="InterPro" id="IPR033247">
    <property type="entry name" value="Transketolase_fam"/>
</dbReference>
<evidence type="ECO:0000256" key="5">
    <source>
        <dbReference type="ARBA" id="ARBA00001964"/>
    </source>
</evidence>
<dbReference type="Proteomes" id="UP000764045">
    <property type="component" value="Unassembled WGS sequence"/>
</dbReference>
<dbReference type="InterPro" id="IPR055152">
    <property type="entry name" value="Transketolase-like_C_2"/>
</dbReference>
<evidence type="ECO:0000259" key="15">
    <source>
        <dbReference type="SMART" id="SM00861"/>
    </source>
</evidence>
<comment type="cofactor">
    <cofactor evidence="1">
        <name>Ca(2+)</name>
        <dbReference type="ChEBI" id="CHEBI:29108"/>
    </cofactor>
</comment>
<reference evidence="16 17" key="1">
    <citation type="journal article" date="2021" name="Sci. Rep.">
        <title>The distribution of antibiotic resistance genes in chicken gut microbiota commensals.</title>
        <authorList>
            <person name="Juricova H."/>
            <person name="Matiasovicova J."/>
            <person name="Kubasova T."/>
            <person name="Cejkova D."/>
            <person name="Rychlik I."/>
        </authorList>
    </citation>
    <scope>NUCLEOTIDE SEQUENCE [LARGE SCALE GENOMIC DNA]</scope>
    <source>
        <strain evidence="16 17">An819</strain>
    </source>
</reference>
<comment type="caution">
    <text evidence="16">The sequence shown here is derived from an EMBL/GenBank/DDBJ whole genome shotgun (WGS) entry which is preliminary data.</text>
</comment>
<comment type="cofactor">
    <cofactor evidence="5">
        <name>thiamine diphosphate</name>
        <dbReference type="ChEBI" id="CHEBI:58937"/>
    </cofactor>
</comment>
<keyword evidence="17" id="KW-1185">Reference proteome</keyword>
<keyword evidence="10" id="KW-0479">Metal-binding</keyword>
<evidence type="ECO:0000256" key="11">
    <source>
        <dbReference type="ARBA" id="ARBA00022837"/>
    </source>
</evidence>
<dbReference type="Pfam" id="PF02779">
    <property type="entry name" value="Transket_pyr"/>
    <property type="match status" value="1"/>
</dbReference>
<dbReference type="Gene3D" id="3.40.50.920">
    <property type="match status" value="1"/>
</dbReference>
<dbReference type="FunFam" id="3.40.50.970:FF:000045">
    <property type="entry name" value="Transketolase"/>
    <property type="match status" value="1"/>
</dbReference>
<dbReference type="InterPro" id="IPR009014">
    <property type="entry name" value="Transketo_C/PFOR_II"/>
</dbReference>
<dbReference type="EC" id="2.2.1.1" evidence="8"/>
<evidence type="ECO:0000256" key="14">
    <source>
        <dbReference type="ARBA" id="ARBA00049473"/>
    </source>
</evidence>
<dbReference type="RefSeq" id="WP_205110304.1">
    <property type="nucleotide sequence ID" value="NZ_JACJJL010000016.1"/>
</dbReference>
<dbReference type="SUPFAM" id="SSF52518">
    <property type="entry name" value="Thiamin diphosphate-binding fold (THDP-binding)"/>
    <property type="match status" value="2"/>
</dbReference>
<dbReference type="FunFam" id="3.40.50.970:FF:000004">
    <property type="entry name" value="Transketolase"/>
    <property type="match status" value="1"/>
</dbReference>
<proteinExistence type="inferred from homology"/>
<keyword evidence="9" id="KW-0808">Transferase</keyword>
<dbReference type="Pfam" id="PF00456">
    <property type="entry name" value="Transketolase_N"/>
    <property type="match status" value="1"/>
</dbReference>
<dbReference type="InterPro" id="IPR020826">
    <property type="entry name" value="Transketolase_BS"/>
</dbReference>
<dbReference type="EMBL" id="JACJJL010000016">
    <property type="protein sequence ID" value="MBM6662149.1"/>
    <property type="molecule type" value="Genomic_DNA"/>
</dbReference>
<dbReference type="PANTHER" id="PTHR43522">
    <property type="entry name" value="TRANSKETOLASE"/>
    <property type="match status" value="1"/>
</dbReference>
<comment type="cofactor">
    <cofactor evidence="3">
        <name>Co(2+)</name>
        <dbReference type="ChEBI" id="CHEBI:48828"/>
    </cofactor>
</comment>
<dbReference type="PROSITE" id="PS00801">
    <property type="entry name" value="TRANSKETOLASE_1"/>
    <property type="match status" value="1"/>
</dbReference>
<keyword evidence="12" id="KW-0460">Magnesium</keyword>
<comment type="subunit">
    <text evidence="7">Homodimer.</text>
</comment>
<dbReference type="PROSITE" id="PS00802">
    <property type="entry name" value="TRANSKETOLASE_2"/>
    <property type="match status" value="1"/>
</dbReference>
<dbReference type="InterPro" id="IPR005474">
    <property type="entry name" value="Transketolase_N"/>
</dbReference>
<feature type="domain" description="Transketolase-like pyrimidine-binding" evidence="15">
    <location>
        <begin position="352"/>
        <end position="534"/>
    </location>
</feature>
<dbReference type="GO" id="GO:0006098">
    <property type="term" value="P:pentose-phosphate shunt"/>
    <property type="evidence" value="ECO:0007669"/>
    <property type="project" value="TreeGrafter"/>
</dbReference>
<evidence type="ECO:0000256" key="9">
    <source>
        <dbReference type="ARBA" id="ARBA00022679"/>
    </source>
</evidence>
<evidence type="ECO:0000256" key="2">
    <source>
        <dbReference type="ARBA" id="ARBA00001936"/>
    </source>
</evidence>
<dbReference type="Gene3D" id="3.40.50.970">
    <property type="match status" value="2"/>
</dbReference>
<evidence type="ECO:0000256" key="6">
    <source>
        <dbReference type="ARBA" id="ARBA00007131"/>
    </source>
</evidence>
<evidence type="ECO:0000256" key="1">
    <source>
        <dbReference type="ARBA" id="ARBA00001913"/>
    </source>
</evidence>
<organism evidence="16 17">
    <name type="scientific">Marseilla massiliensis</name>
    <dbReference type="NCBI Taxonomy" id="1841864"/>
    <lineage>
        <taxon>Bacteria</taxon>
        <taxon>Pseudomonadati</taxon>
        <taxon>Bacteroidota</taxon>
        <taxon>Bacteroidia</taxon>
        <taxon>Bacteroidales</taxon>
        <taxon>Prevotellaceae</taxon>
        <taxon>Marseilla</taxon>
    </lineage>
</organism>
<dbReference type="GO" id="GO:0004802">
    <property type="term" value="F:transketolase activity"/>
    <property type="evidence" value="ECO:0007669"/>
    <property type="project" value="UniProtKB-EC"/>
</dbReference>
<comment type="cofactor">
    <cofactor evidence="2">
        <name>Mn(2+)</name>
        <dbReference type="ChEBI" id="CHEBI:29035"/>
    </cofactor>
</comment>
<dbReference type="GO" id="GO:0005829">
    <property type="term" value="C:cytosol"/>
    <property type="evidence" value="ECO:0007669"/>
    <property type="project" value="TreeGrafter"/>
</dbReference>
<evidence type="ECO:0000256" key="13">
    <source>
        <dbReference type="ARBA" id="ARBA00023052"/>
    </source>
</evidence>
<dbReference type="CDD" id="cd07033">
    <property type="entry name" value="TPP_PYR_DXS_TK_like"/>
    <property type="match status" value="1"/>
</dbReference>
<keyword evidence="11" id="KW-0106">Calcium</keyword>
<evidence type="ECO:0000313" key="17">
    <source>
        <dbReference type="Proteomes" id="UP000764045"/>
    </source>
</evidence>
<accession>A0A938WMU5</accession>
<dbReference type="InterPro" id="IPR005475">
    <property type="entry name" value="Transketolase-like_Pyr-bd"/>
</dbReference>
<comment type="cofactor">
    <cofactor evidence="4">
        <name>Mg(2+)</name>
        <dbReference type="ChEBI" id="CHEBI:18420"/>
    </cofactor>
</comment>
<evidence type="ECO:0000256" key="10">
    <source>
        <dbReference type="ARBA" id="ARBA00022723"/>
    </source>
</evidence>
<comment type="catalytic activity">
    <reaction evidence="14">
        <text>D-sedoheptulose 7-phosphate + D-glyceraldehyde 3-phosphate = aldehydo-D-ribose 5-phosphate + D-xylulose 5-phosphate</text>
        <dbReference type="Rhea" id="RHEA:10508"/>
        <dbReference type="ChEBI" id="CHEBI:57483"/>
        <dbReference type="ChEBI" id="CHEBI:57737"/>
        <dbReference type="ChEBI" id="CHEBI:58273"/>
        <dbReference type="ChEBI" id="CHEBI:59776"/>
        <dbReference type="EC" id="2.2.1.1"/>
    </reaction>
</comment>
<evidence type="ECO:0000256" key="7">
    <source>
        <dbReference type="ARBA" id="ARBA00011738"/>
    </source>
</evidence>